<dbReference type="Proteomes" id="UP000054097">
    <property type="component" value="Unassembled WGS sequence"/>
</dbReference>
<name>A0A0C3BPG2_SERVB</name>
<evidence type="ECO:0000256" key="6">
    <source>
        <dbReference type="ARBA" id="ARBA00023274"/>
    </source>
</evidence>
<feature type="region of interest" description="Disordered" evidence="7">
    <location>
        <begin position="1"/>
        <end position="50"/>
    </location>
</feature>
<dbReference type="Pfam" id="PF09809">
    <property type="entry name" value="MRP-L27"/>
    <property type="match status" value="1"/>
</dbReference>
<dbReference type="HOGENOM" id="CLU_129079_0_0_1"/>
<protein>
    <submittedName>
        <fullName evidence="8">Uncharacterized protein</fullName>
    </submittedName>
</protein>
<dbReference type="GO" id="GO:0003735">
    <property type="term" value="F:structural constituent of ribosome"/>
    <property type="evidence" value="ECO:0007669"/>
    <property type="project" value="InterPro"/>
</dbReference>
<dbReference type="GO" id="GO:0005762">
    <property type="term" value="C:mitochondrial large ribosomal subunit"/>
    <property type="evidence" value="ECO:0007669"/>
    <property type="project" value="InterPro"/>
</dbReference>
<keyword evidence="3" id="KW-0809">Transit peptide</keyword>
<dbReference type="OrthoDB" id="408933at2759"/>
<proteinExistence type="inferred from homology"/>
<keyword evidence="9" id="KW-1185">Reference proteome</keyword>
<evidence type="ECO:0000313" key="8">
    <source>
        <dbReference type="EMBL" id="KIM33984.1"/>
    </source>
</evidence>
<comment type="subcellular location">
    <subcellularLocation>
        <location evidence="1">Mitochondrion</location>
    </subcellularLocation>
</comment>
<dbReference type="InterPro" id="IPR019189">
    <property type="entry name" value="Ribosomal_mL41"/>
</dbReference>
<dbReference type="AlphaFoldDB" id="A0A0C3BPG2"/>
<evidence type="ECO:0000313" key="9">
    <source>
        <dbReference type="Proteomes" id="UP000054097"/>
    </source>
</evidence>
<keyword evidence="5" id="KW-0496">Mitochondrion</keyword>
<evidence type="ECO:0000256" key="3">
    <source>
        <dbReference type="ARBA" id="ARBA00022946"/>
    </source>
</evidence>
<organism evidence="8 9">
    <name type="scientific">Serendipita vermifera MAFF 305830</name>
    <dbReference type="NCBI Taxonomy" id="933852"/>
    <lineage>
        <taxon>Eukaryota</taxon>
        <taxon>Fungi</taxon>
        <taxon>Dikarya</taxon>
        <taxon>Basidiomycota</taxon>
        <taxon>Agaricomycotina</taxon>
        <taxon>Agaricomycetes</taxon>
        <taxon>Sebacinales</taxon>
        <taxon>Serendipitaceae</taxon>
        <taxon>Serendipita</taxon>
    </lineage>
</organism>
<evidence type="ECO:0000256" key="4">
    <source>
        <dbReference type="ARBA" id="ARBA00022980"/>
    </source>
</evidence>
<dbReference type="EMBL" id="KN824277">
    <property type="protein sequence ID" value="KIM33984.1"/>
    <property type="molecule type" value="Genomic_DNA"/>
</dbReference>
<gene>
    <name evidence="8" type="ORF">M408DRAFT_18951</name>
</gene>
<accession>A0A0C3BPG2</accession>
<reference evidence="8 9" key="1">
    <citation type="submission" date="2014-04" db="EMBL/GenBank/DDBJ databases">
        <authorList>
            <consortium name="DOE Joint Genome Institute"/>
            <person name="Kuo A."/>
            <person name="Zuccaro A."/>
            <person name="Kohler A."/>
            <person name="Nagy L.G."/>
            <person name="Floudas D."/>
            <person name="Copeland A."/>
            <person name="Barry K.W."/>
            <person name="Cichocki N."/>
            <person name="Veneault-Fourrey C."/>
            <person name="LaButti K."/>
            <person name="Lindquist E.A."/>
            <person name="Lipzen A."/>
            <person name="Lundell T."/>
            <person name="Morin E."/>
            <person name="Murat C."/>
            <person name="Sun H."/>
            <person name="Tunlid A."/>
            <person name="Henrissat B."/>
            <person name="Grigoriev I.V."/>
            <person name="Hibbett D.S."/>
            <person name="Martin F."/>
            <person name="Nordberg H.P."/>
            <person name="Cantor M.N."/>
            <person name="Hua S.X."/>
        </authorList>
    </citation>
    <scope>NUCLEOTIDE SEQUENCE [LARGE SCALE GENOMIC DNA]</scope>
    <source>
        <strain evidence="8 9">MAFF 305830</strain>
    </source>
</reference>
<dbReference type="PANTHER" id="PTHR21338:SF0">
    <property type="entry name" value="LARGE RIBOSOMAL SUBUNIT PROTEIN ML41"/>
    <property type="match status" value="1"/>
</dbReference>
<evidence type="ECO:0000256" key="7">
    <source>
        <dbReference type="SAM" id="MobiDB-lite"/>
    </source>
</evidence>
<reference evidence="9" key="2">
    <citation type="submission" date="2015-01" db="EMBL/GenBank/DDBJ databases">
        <title>Evolutionary Origins and Diversification of the Mycorrhizal Mutualists.</title>
        <authorList>
            <consortium name="DOE Joint Genome Institute"/>
            <consortium name="Mycorrhizal Genomics Consortium"/>
            <person name="Kohler A."/>
            <person name="Kuo A."/>
            <person name="Nagy L.G."/>
            <person name="Floudas D."/>
            <person name="Copeland A."/>
            <person name="Barry K.W."/>
            <person name="Cichocki N."/>
            <person name="Veneault-Fourrey C."/>
            <person name="LaButti K."/>
            <person name="Lindquist E.A."/>
            <person name="Lipzen A."/>
            <person name="Lundell T."/>
            <person name="Morin E."/>
            <person name="Murat C."/>
            <person name="Riley R."/>
            <person name="Ohm R."/>
            <person name="Sun H."/>
            <person name="Tunlid A."/>
            <person name="Henrissat B."/>
            <person name="Grigoriev I.V."/>
            <person name="Hibbett D.S."/>
            <person name="Martin F."/>
        </authorList>
    </citation>
    <scope>NUCLEOTIDE SEQUENCE [LARGE SCALE GENOMIC DNA]</scope>
    <source>
        <strain evidence="9">MAFF 305830</strain>
    </source>
</reference>
<sequence length="132" mass="14690">MRGSLTALSKASRRPLTAKMANKDYYKGNRQGALPGGPMTGPPGRHTKRGNYIIDDTKVRVFVSPPPAILDASPLRPYVVRTAELTEKEERKDLRGWKALKGRNYLRLLSSEQREEARAIARSLPPLPAPEV</sequence>
<evidence type="ECO:0000256" key="2">
    <source>
        <dbReference type="ARBA" id="ARBA00010152"/>
    </source>
</evidence>
<comment type="similarity">
    <text evidence="2">Belongs to the mitochondrion-specific ribosomal protein mL41 family.</text>
</comment>
<evidence type="ECO:0000256" key="1">
    <source>
        <dbReference type="ARBA" id="ARBA00004173"/>
    </source>
</evidence>
<dbReference type="GO" id="GO:0006412">
    <property type="term" value="P:translation"/>
    <property type="evidence" value="ECO:0007669"/>
    <property type="project" value="TreeGrafter"/>
</dbReference>
<keyword evidence="6" id="KW-0687">Ribonucleoprotein</keyword>
<dbReference type="PANTHER" id="PTHR21338">
    <property type="entry name" value="MITOCHONDRIAL RIBOSOMAL PROTEIN L41"/>
    <property type="match status" value="1"/>
</dbReference>
<evidence type="ECO:0000256" key="5">
    <source>
        <dbReference type="ARBA" id="ARBA00023128"/>
    </source>
</evidence>
<keyword evidence="4" id="KW-0689">Ribosomal protein</keyword>